<keyword evidence="2" id="KW-1133">Transmembrane helix</keyword>
<reference evidence="4 5" key="1">
    <citation type="journal article" date="2014" name="PLoS Genet.">
        <title>Phylogenetically driven sequencing of extremely halophilic archaea reveals strategies for static and dynamic osmo-response.</title>
        <authorList>
            <person name="Becker E.A."/>
            <person name="Seitzer P.M."/>
            <person name="Tritt A."/>
            <person name="Larsen D."/>
            <person name="Krusor M."/>
            <person name="Yao A.I."/>
            <person name="Wu D."/>
            <person name="Madern D."/>
            <person name="Eisen J.A."/>
            <person name="Darling A.E."/>
            <person name="Facciotti M.T."/>
        </authorList>
    </citation>
    <scope>NUCLEOTIDE SEQUENCE [LARGE SCALE GENOMIC DNA]</scope>
    <source>
        <strain evidence="4 5">JCM 14978</strain>
    </source>
</reference>
<organism evidence="4 5">
    <name type="scientific">Halorubrum kocurii JCM 14978</name>
    <dbReference type="NCBI Taxonomy" id="1230456"/>
    <lineage>
        <taxon>Archaea</taxon>
        <taxon>Methanobacteriati</taxon>
        <taxon>Methanobacteriota</taxon>
        <taxon>Stenosarchaea group</taxon>
        <taxon>Halobacteria</taxon>
        <taxon>Halobacteriales</taxon>
        <taxon>Haloferacaceae</taxon>
        <taxon>Halorubrum</taxon>
    </lineage>
</organism>
<keyword evidence="2" id="KW-0812">Transmembrane</keyword>
<dbReference type="AlphaFoldDB" id="M0NP99"/>
<proteinExistence type="predicted"/>
<feature type="transmembrane region" description="Helical" evidence="2">
    <location>
        <begin position="242"/>
        <end position="266"/>
    </location>
</feature>
<feature type="transmembrane region" description="Helical" evidence="2">
    <location>
        <begin position="202"/>
        <end position="222"/>
    </location>
</feature>
<dbReference type="PATRIC" id="fig|1230456.3.peg.2880"/>
<feature type="domain" description="DUF8173" evidence="3">
    <location>
        <begin position="175"/>
        <end position="342"/>
    </location>
</feature>
<dbReference type="STRING" id="1230456.C468_14452"/>
<sequence length="379" mass="38108">MNISFGTAERRGVAVALVALLLLSTVTGVAAAQSVRGASGTVVVEEGETVSSVDALAGSIVVRGTVTGDVSGVAGTIHVVEDGRVEGSISGAAGDVRIDGDVGGDVSAGSGNVRVAETAAIGGDVSVGAGYVRIDGRIDGDVRVGAETVVLGPNADIGGEFRYDAVRFTQDPAATVAGGVVEDSSLRGEVGSFTVPDWVATGYGLLANLLLGALLLAVFPAFSARIAGRVSDEPAKNGGAGLLTLVGGPILLTLVAITVIGIPLAVLGAVTFGLAVWVGAVYGQYAVGAWVLRRAERDDRWLSLVAGLLGFAILGLVPIVGGLFVFGALLLGLGALASELRDSFRARRRPGPSDRQTTFDESFGDSNAGSPPERTTGGR</sequence>
<accession>M0NP99</accession>
<evidence type="ECO:0000313" key="5">
    <source>
        <dbReference type="Proteomes" id="UP000011546"/>
    </source>
</evidence>
<dbReference type="Pfam" id="PF26514">
    <property type="entry name" value="DUF8173"/>
    <property type="match status" value="1"/>
</dbReference>
<evidence type="ECO:0000313" key="4">
    <source>
        <dbReference type="EMBL" id="EMA59448.1"/>
    </source>
</evidence>
<evidence type="ECO:0000256" key="2">
    <source>
        <dbReference type="SAM" id="Phobius"/>
    </source>
</evidence>
<dbReference type="RefSeq" id="WP_008849554.1">
    <property type="nucleotide sequence ID" value="NZ_AOJH01000086.1"/>
</dbReference>
<feature type="transmembrane region" description="Helical" evidence="2">
    <location>
        <begin position="301"/>
        <end position="317"/>
    </location>
</feature>
<dbReference type="EMBL" id="AOJH01000086">
    <property type="protein sequence ID" value="EMA59448.1"/>
    <property type="molecule type" value="Genomic_DNA"/>
</dbReference>
<keyword evidence="5" id="KW-1185">Reference proteome</keyword>
<feature type="region of interest" description="Disordered" evidence="1">
    <location>
        <begin position="346"/>
        <end position="379"/>
    </location>
</feature>
<evidence type="ECO:0000259" key="3">
    <source>
        <dbReference type="Pfam" id="PF26514"/>
    </source>
</evidence>
<feature type="transmembrane region" description="Helical" evidence="2">
    <location>
        <begin position="272"/>
        <end position="292"/>
    </location>
</feature>
<protein>
    <recommendedName>
        <fullName evidence="3">DUF8173 domain-containing protein</fullName>
    </recommendedName>
</protein>
<comment type="caution">
    <text evidence="4">The sequence shown here is derived from an EMBL/GenBank/DDBJ whole genome shotgun (WGS) entry which is preliminary data.</text>
</comment>
<gene>
    <name evidence="4" type="ORF">C468_14452</name>
</gene>
<dbReference type="InterPro" id="IPR058486">
    <property type="entry name" value="DUF8173"/>
</dbReference>
<dbReference type="OrthoDB" id="293642at2157"/>
<evidence type="ECO:0000256" key="1">
    <source>
        <dbReference type="SAM" id="MobiDB-lite"/>
    </source>
</evidence>
<keyword evidence="2" id="KW-0472">Membrane</keyword>
<dbReference type="Proteomes" id="UP000011546">
    <property type="component" value="Unassembled WGS sequence"/>
</dbReference>
<feature type="compositionally biased region" description="Polar residues" evidence="1">
    <location>
        <begin position="354"/>
        <end position="369"/>
    </location>
</feature>
<name>M0NP99_9EURY</name>